<dbReference type="Proteomes" id="UP000618051">
    <property type="component" value="Unassembled WGS sequence"/>
</dbReference>
<dbReference type="PANTHER" id="PTHR10336:SF149">
    <property type="entry name" value="1-PHOSPHATIDYLINOSITOL 4,5-BISPHOSPHATE PHOSPHODIESTERASE CLASSES I AND II"/>
    <property type="match status" value="1"/>
</dbReference>
<dbReference type="InterPro" id="IPR017946">
    <property type="entry name" value="PLC-like_Pdiesterase_TIM-brl"/>
</dbReference>
<dbReference type="Gene3D" id="3.20.20.190">
    <property type="entry name" value="Phosphatidylinositol (PI) phosphodiesterase"/>
    <property type="match status" value="1"/>
</dbReference>
<gene>
    <name evidence="4" type="ORF">IHE44_0010897</name>
    <name evidence="3" type="ORF">IHE44_010799</name>
</gene>
<evidence type="ECO:0000313" key="4">
    <source>
        <dbReference type="EMBL" id="KAI1229713.1"/>
    </source>
</evidence>
<dbReference type="GO" id="GO:0016042">
    <property type="term" value="P:lipid catabolic process"/>
    <property type="evidence" value="ECO:0007669"/>
    <property type="project" value="UniProtKB-KW"/>
</dbReference>
<dbReference type="GO" id="GO:0051209">
    <property type="term" value="P:release of sequestered calcium ion into cytosol"/>
    <property type="evidence" value="ECO:0007669"/>
    <property type="project" value="TreeGrafter"/>
</dbReference>
<reference evidence="3" key="1">
    <citation type="submission" date="2020-10" db="EMBL/GenBank/DDBJ databases">
        <title>Feather gene expression reveals the developmental basis of iridescence in African starlings.</title>
        <authorList>
            <person name="Rubenstein D.R."/>
        </authorList>
    </citation>
    <scope>NUCLEOTIDE SEQUENCE</scope>
    <source>
        <strain evidence="3">SS15</strain>
        <tissue evidence="3">Liver</tissue>
    </source>
</reference>
<dbReference type="PRINTS" id="PR00390">
    <property type="entry name" value="PHPHLIPASEC"/>
</dbReference>
<sequence>MKKPTTDEGTAGSEVTATEAMSTLVTYVEPVKFKSFPAAQKRNRSFEMSSFVETKGLEQLTKSPLEFVEYNKRQLSRVYPKGTRVDSSNFHPQLFWNAGVQMAALNFQSLDVPLQLNLGLFEANAGSGFLLKPEPLRRPDKTFDPFVEERLDGIVANTLRVQVLSGQFLSERRCGVFVELEVFGLPVDTRRRFRTRTSQGNPFNPVWDEEPLVLSKVLGRTGTDWDKLGRIGRDWDKLGQSGMDWVCP</sequence>
<evidence type="ECO:0000313" key="5">
    <source>
        <dbReference type="Proteomes" id="UP000618051"/>
    </source>
</evidence>
<dbReference type="SUPFAM" id="SSF51695">
    <property type="entry name" value="PLC-like phosphodiesterases"/>
    <property type="match status" value="1"/>
</dbReference>
<dbReference type="GO" id="GO:0005737">
    <property type="term" value="C:cytoplasm"/>
    <property type="evidence" value="ECO:0007669"/>
    <property type="project" value="TreeGrafter"/>
</dbReference>
<reference evidence="4 5" key="2">
    <citation type="journal article" date="2021" name="J. Hered.">
        <title>Feather Gene Expression Elucidates the Developmental Basis of Plumage Iridescence in African Starlings.</title>
        <authorList>
            <person name="Rubenstein D.R."/>
            <person name="Corvelo A."/>
            <person name="MacManes M.D."/>
            <person name="Maia R."/>
            <person name="Narzisi G."/>
            <person name="Rousaki A."/>
            <person name="Vandenabeele P."/>
            <person name="Shawkey M.D."/>
            <person name="Solomon J."/>
        </authorList>
    </citation>
    <scope>NUCLEOTIDE SEQUENCE [LARGE SCALE GENOMIC DNA]</scope>
    <source>
        <strain evidence="4">SS15</strain>
    </source>
</reference>
<feature type="domain" description="PI-PLC Y-box" evidence="2">
    <location>
        <begin position="21"/>
        <end position="137"/>
    </location>
</feature>
<keyword evidence="5" id="KW-1185">Reference proteome</keyword>
<dbReference type="GO" id="GO:0046488">
    <property type="term" value="P:phosphatidylinositol metabolic process"/>
    <property type="evidence" value="ECO:0007669"/>
    <property type="project" value="TreeGrafter"/>
</dbReference>
<dbReference type="InterPro" id="IPR001192">
    <property type="entry name" value="PI-PLC_fam"/>
</dbReference>
<reference evidence="4" key="3">
    <citation type="submission" date="2022-01" db="EMBL/GenBank/DDBJ databases">
        <authorList>
            <person name="Rubenstein D.R."/>
        </authorList>
    </citation>
    <scope>NUCLEOTIDE SEQUENCE</scope>
    <source>
        <strain evidence="4">SS15</strain>
        <tissue evidence="4">Liver</tissue>
    </source>
</reference>
<dbReference type="PROSITE" id="PS50008">
    <property type="entry name" value="PIPLC_Y_DOMAIN"/>
    <property type="match status" value="1"/>
</dbReference>
<dbReference type="SUPFAM" id="SSF49562">
    <property type="entry name" value="C2 domain (Calcium/lipid-binding domain, CaLB)"/>
    <property type="match status" value="1"/>
</dbReference>
<dbReference type="PANTHER" id="PTHR10336">
    <property type="entry name" value="PHOSPHOINOSITIDE-SPECIFIC PHOSPHOLIPASE C FAMILY PROTEIN"/>
    <property type="match status" value="1"/>
</dbReference>
<dbReference type="GO" id="GO:0007186">
    <property type="term" value="P:G protein-coupled receptor signaling pathway"/>
    <property type="evidence" value="ECO:0007669"/>
    <property type="project" value="TreeGrafter"/>
</dbReference>
<evidence type="ECO:0000313" key="3">
    <source>
        <dbReference type="EMBL" id="KAG0113324.1"/>
    </source>
</evidence>
<dbReference type="SMART" id="SM00149">
    <property type="entry name" value="PLCYc"/>
    <property type="match status" value="1"/>
</dbReference>
<comment type="caution">
    <text evidence="3">The sequence shown here is derived from an EMBL/GenBank/DDBJ whole genome shotgun (WGS) entry which is preliminary data.</text>
</comment>
<dbReference type="InterPro" id="IPR001711">
    <property type="entry name" value="PLipase_C_Pinositol-sp_Y"/>
</dbReference>
<dbReference type="InterPro" id="IPR035892">
    <property type="entry name" value="C2_domain_sf"/>
</dbReference>
<keyword evidence="1" id="KW-0442">Lipid degradation</keyword>
<evidence type="ECO:0000259" key="2">
    <source>
        <dbReference type="PROSITE" id="PS50008"/>
    </source>
</evidence>
<accession>A0A835NEF1</accession>
<protein>
    <recommendedName>
        <fullName evidence="1">Phosphoinositide phospholipase C</fullName>
        <ecNumber evidence="1">3.1.4.11</ecNumber>
    </recommendedName>
</protein>
<dbReference type="OrthoDB" id="9383288at2759"/>
<comment type="catalytic activity">
    <reaction evidence="1">
        <text>a 1,2-diacyl-sn-glycero-3-phospho-(1D-myo-inositol-4,5-bisphosphate) + H2O = 1D-myo-inositol 1,4,5-trisphosphate + a 1,2-diacyl-sn-glycerol + H(+)</text>
        <dbReference type="Rhea" id="RHEA:33179"/>
        <dbReference type="ChEBI" id="CHEBI:15377"/>
        <dbReference type="ChEBI" id="CHEBI:15378"/>
        <dbReference type="ChEBI" id="CHEBI:17815"/>
        <dbReference type="ChEBI" id="CHEBI:58456"/>
        <dbReference type="ChEBI" id="CHEBI:203600"/>
        <dbReference type="EC" id="3.1.4.11"/>
    </reaction>
</comment>
<dbReference type="EMBL" id="JADDUC010000464">
    <property type="protein sequence ID" value="KAG0113324.1"/>
    <property type="molecule type" value="Genomic_DNA"/>
</dbReference>
<dbReference type="Gene3D" id="2.60.40.150">
    <property type="entry name" value="C2 domain"/>
    <property type="match status" value="1"/>
</dbReference>
<evidence type="ECO:0000256" key="1">
    <source>
        <dbReference type="RuleBase" id="RU361133"/>
    </source>
</evidence>
<keyword evidence="1" id="KW-0443">Lipid metabolism</keyword>
<dbReference type="EMBL" id="JADDUC020000035">
    <property type="protein sequence ID" value="KAI1229713.1"/>
    <property type="molecule type" value="Genomic_DNA"/>
</dbReference>
<dbReference type="AlphaFoldDB" id="A0A835NEF1"/>
<keyword evidence="1" id="KW-0378">Hydrolase</keyword>
<proteinExistence type="predicted"/>
<dbReference type="Pfam" id="PF00387">
    <property type="entry name" value="PI-PLC-Y"/>
    <property type="match status" value="1"/>
</dbReference>
<dbReference type="GO" id="GO:0004435">
    <property type="term" value="F:phosphatidylinositol-4,5-bisphosphate phospholipase C activity"/>
    <property type="evidence" value="ECO:0007669"/>
    <property type="project" value="UniProtKB-EC"/>
</dbReference>
<organism evidence="3">
    <name type="scientific">Lamprotornis superbus</name>
    <dbReference type="NCBI Taxonomy" id="245042"/>
    <lineage>
        <taxon>Eukaryota</taxon>
        <taxon>Metazoa</taxon>
        <taxon>Chordata</taxon>
        <taxon>Craniata</taxon>
        <taxon>Vertebrata</taxon>
        <taxon>Euteleostomi</taxon>
        <taxon>Archelosauria</taxon>
        <taxon>Archosauria</taxon>
        <taxon>Dinosauria</taxon>
        <taxon>Saurischia</taxon>
        <taxon>Theropoda</taxon>
        <taxon>Coelurosauria</taxon>
        <taxon>Aves</taxon>
        <taxon>Neognathae</taxon>
        <taxon>Neoaves</taxon>
        <taxon>Telluraves</taxon>
        <taxon>Australaves</taxon>
        <taxon>Passeriformes</taxon>
        <taxon>Sturnidae</taxon>
        <taxon>Lamprotornis</taxon>
    </lineage>
</organism>
<dbReference type="GO" id="GO:0048015">
    <property type="term" value="P:phosphatidylinositol-mediated signaling"/>
    <property type="evidence" value="ECO:0007669"/>
    <property type="project" value="TreeGrafter"/>
</dbReference>
<name>A0A835NEF1_9PASS</name>
<dbReference type="EC" id="3.1.4.11" evidence="1"/>